<evidence type="ECO:0000256" key="2">
    <source>
        <dbReference type="ARBA" id="ARBA00022448"/>
    </source>
</evidence>
<sequence>MKIRVDRVRCGGIGMCEMTAPTVFKVGDDGAATVINENPSEDERAQVEEAVSNCPTGALSIED</sequence>
<dbReference type="Proteomes" id="UP000287177">
    <property type="component" value="Unassembled WGS sequence"/>
</dbReference>
<dbReference type="EMBL" id="ATDN01000023">
    <property type="protein sequence ID" value="RWA18791.1"/>
    <property type="molecule type" value="Genomic_DNA"/>
</dbReference>
<comment type="caution">
    <text evidence="10">The sequence shown here is derived from an EMBL/GenBank/DDBJ whole genome shotgun (WGS) entry which is preliminary data.</text>
</comment>
<evidence type="ECO:0000256" key="6">
    <source>
        <dbReference type="ARBA" id="ARBA00023014"/>
    </source>
</evidence>
<dbReference type="InterPro" id="IPR001080">
    <property type="entry name" value="3Fe4S_ferredoxin"/>
</dbReference>
<dbReference type="GO" id="GO:0009055">
    <property type="term" value="F:electron transfer activity"/>
    <property type="evidence" value="ECO:0007669"/>
    <property type="project" value="UniProtKB-UniRule"/>
</dbReference>
<keyword evidence="5 8" id="KW-0408">Iron</keyword>
<evidence type="ECO:0000256" key="3">
    <source>
        <dbReference type="ARBA" id="ARBA00022723"/>
    </source>
</evidence>
<keyword evidence="4 8" id="KW-0249">Electron transport</keyword>
<gene>
    <name evidence="10" type="ORF">MELE44368_03925</name>
</gene>
<evidence type="ECO:0000313" key="10">
    <source>
        <dbReference type="EMBL" id="RWA18791.1"/>
    </source>
</evidence>
<keyword evidence="11" id="KW-1185">Reference proteome</keyword>
<evidence type="ECO:0000256" key="8">
    <source>
        <dbReference type="RuleBase" id="RU368020"/>
    </source>
</evidence>
<accession>A0A439DRG1</accession>
<evidence type="ECO:0000256" key="7">
    <source>
        <dbReference type="ARBA" id="ARBA00023291"/>
    </source>
</evidence>
<protein>
    <recommendedName>
        <fullName evidence="8">Ferredoxin</fullName>
    </recommendedName>
</protein>
<dbReference type="PANTHER" id="PTHR36923:SF3">
    <property type="entry name" value="FERREDOXIN"/>
    <property type="match status" value="1"/>
</dbReference>
<dbReference type="PRINTS" id="PR00352">
    <property type="entry name" value="3FE4SFRDOXIN"/>
</dbReference>
<keyword evidence="6 8" id="KW-0411">Iron-sulfur</keyword>
<organism evidence="10 11">
    <name type="scientific">Mycolicibacterium elephantis DSM 44368</name>
    <dbReference type="NCBI Taxonomy" id="1335622"/>
    <lineage>
        <taxon>Bacteria</taxon>
        <taxon>Bacillati</taxon>
        <taxon>Actinomycetota</taxon>
        <taxon>Actinomycetes</taxon>
        <taxon>Mycobacteriales</taxon>
        <taxon>Mycobacteriaceae</taxon>
        <taxon>Mycolicibacterium</taxon>
    </lineage>
</organism>
<evidence type="ECO:0000256" key="1">
    <source>
        <dbReference type="ARBA" id="ARBA00001927"/>
    </source>
</evidence>
<dbReference type="Pfam" id="PF13370">
    <property type="entry name" value="Fer4_13"/>
    <property type="match status" value="1"/>
</dbReference>
<name>A0A439DRG1_9MYCO</name>
<dbReference type="RefSeq" id="WP_128109453.1">
    <property type="nucleotide sequence ID" value="NZ_ATDN01000023.1"/>
</dbReference>
<keyword evidence="3 8" id="KW-0479">Metal-binding</keyword>
<keyword evidence="2 8" id="KW-0813">Transport</keyword>
<feature type="region of interest" description="Disordered" evidence="9">
    <location>
        <begin position="40"/>
        <end position="63"/>
    </location>
</feature>
<dbReference type="GO" id="GO:0005506">
    <property type="term" value="F:iron ion binding"/>
    <property type="evidence" value="ECO:0007669"/>
    <property type="project" value="UniProtKB-UniRule"/>
</dbReference>
<dbReference type="Gene3D" id="3.30.70.20">
    <property type="match status" value="1"/>
</dbReference>
<keyword evidence="7" id="KW-0003">3Fe-4S</keyword>
<dbReference type="GO" id="GO:0051538">
    <property type="term" value="F:3 iron, 4 sulfur cluster binding"/>
    <property type="evidence" value="ECO:0007669"/>
    <property type="project" value="UniProtKB-KW"/>
</dbReference>
<evidence type="ECO:0000313" key="11">
    <source>
        <dbReference type="Proteomes" id="UP000287177"/>
    </source>
</evidence>
<dbReference type="SUPFAM" id="SSF54862">
    <property type="entry name" value="4Fe-4S ferredoxins"/>
    <property type="match status" value="1"/>
</dbReference>
<dbReference type="PANTHER" id="PTHR36923">
    <property type="entry name" value="FERREDOXIN"/>
    <property type="match status" value="1"/>
</dbReference>
<comment type="function">
    <text evidence="8">Ferredoxins are iron-sulfur proteins that transfer electrons in a wide variety of metabolic reactions.</text>
</comment>
<proteinExistence type="predicted"/>
<reference evidence="10 11" key="1">
    <citation type="submission" date="2013-06" db="EMBL/GenBank/DDBJ databases">
        <title>The draft sequence of the Mycobacterium elephantis genome.</title>
        <authorList>
            <person name="Pettersson F.B."/>
            <person name="Das S."/>
            <person name="Dasgupta S."/>
            <person name="Bhattacharya A."/>
            <person name="Kirsebom L.A."/>
        </authorList>
    </citation>
    <scope>NUCLEOTIDE SEQUENCE [LARGE SCALE GENOMIC DNA]</scope>
    <source>
        <strain evidence="10 11">DSM 44368</strain>
    </source>
</reference>
<dbReference type="AlphaFoldDB" id="A0A439DRG1"/>
<dbReference type="InterPro" id="IPR051269">
    <property type="entry name" value="Fe-S_cluster_ET"/>
</dbReference>
<comment type="cofactor">
    <cofactor evidence="1">
        <name>[3Fe-4S] cluster</name>
        <dbReference type="ChEBI" id="CHEBI:21137"/>
    </cofactor>
</comment>
<evidence type="ECO:0000256" key="4">
    <source>
        <dbReference type="ARBA" id="ARBA00022982"/>
    </source>
</evidence>
<evidence type="ECO:0000256" key="9">
    <source>
        <dbReference type="SAM" id="MobiDB-lite"/>
    </source>
</evidence>
<evidence type="ECO:0000256" key="5">
    <source>
        <dbReference type="ARBA" id="ARBA00023004"/>
    </source>
</evidence>